<dbReference type="RefSeq" id="WP_144991561.1">
    <property type="nucleotide sequence ID" value="NZ_VNJK01000001.1"/>
</dbReference>
<dbReference type="PANTHER" id="PTHR30217:SF7">
    <property type="entry name" value="TRNA HYDROXYLATION PROTEIN P2"/>
    <property type="match status" value="1"/>
</dbReference>
<dbReference type="EMBL" id="VNJK01000001">
    <property type="protein sequence ID" value="TVX94456.1"/>
    <property type="molecule type" value="Genomic_DNA"/>
</dbReference>
<dbReference type="Proteomes" id="UP000318102">
    <property type="component" value="Unassembled WGS sequence"/>
</dbReference>
<proteinExistence type="predicted"/>
<organism evidence="1 2">
    <name type="scientific">Paenibacillus agilis</name>
    <dbReference type="NCBI Taxonomy" id="3020863"/>
    <lineage>
        <taxon>Bacteria</taxon>
        <taxon>Bacillati</taxon>
        <taxon>Bacillota</taxon>
        <taxon>Bacilli</taxon>
        <taxon>Bacillales</taxon>
        <taxon>Paenibacillaceae</taxon>
        <taxon>Paenibacillus</taxon>
    </lineage>
</organism>
<dbReference type="InterPro" id="IPR051454">
    <property type="entry name" value="RNA/ubiquinone_mod_enzymes"/>
</dbReference>
<comment type="caution">
    <text evidence="1">The sequence shown here is derived from an EMBL/GenBank/DDBJ whole genome shotgun (WGS) entry which is preliminary data.</text>
</comment>
<accession>A0A559J3R4</accession>
<dbReference type="OrthoDB" id="9807498at2"/>
<reference evidence="1 2" key="1">
    <citation type="submission" date="2019-07" db="EMBL/GenBank/DDBJ databases">
        <authorList>
            <person name="Kim J."/>
        </authorList>
    </citation>
    <scope>NUCLEOTIDE SEQUENCE [LARGE SCALE GENOMIC DNA]</scope>
    <source>
        <strain evidence="1 2">N4</strain>
    </source>
</reference>
<sequence>MSKKPELLVTAGSITEVQRLLQAGASAVLVGEPKYGLRLPGTMTVELIEEAMPIVREHHAKLYVAVNQLLHNDTMKELPNYLAQLECAGVDAIVYGDPAILMIAKDSAPNTKLFWNAEMTSTNFVTARYWQKRGASRMVLARELNMEQVQEMKRELPDMEVEVQVHGMTNIYHSKRHLLQHYMRHIGKEAHLEEVGIERKLFLIEQERQDEKYPVYEDEHGTYVMSSDDVCIIEDLKLLLEAGLDSFKIETLLKPLHYNETVVRVYREAIDRYAEDPQSYQFNEQWLERIREVQDPERELSFGFFYKEQMY</sequence>
<protein>
    <submittedName>
        <fullName evidence="1">U32 family peptidase</fullName>
    </submittedName>
</protein>
<keyword evidence="2" id="KW-1185">Reference proteome</keyword>
<dbReference type="AlphaFoldDB" id="A0A559J3R4"/>
<name>A0A559J3R4_9BACL</name>
<gene>
    <name evidence="1" type="ORF">FPZ44_16190</name>
</gene>
<dbReference type="PANTHER" id="PTHR30217">
    <property type="entry name" value="PEPTIDASE U32 FAMILY"/>
    <property type="match status" value="1"/>
</dbReference>
<dbReference type="Pfam" id="PF01136">
    <property type="entry name" value="Peptidase_U32"/>
    <property type="match status" value="1"/>
</dbReference>
<evidence type="ECO:0000313" key="1">
    <source>
        <dbReference type="EMBL" id="TVX94456.1"/>
    </source>
</evidence>
<dbReference type="InterPro" id="IPR001539">
    <property type="entry name" value="Peptidase_U32"/>
</dbReference>
<evidence type="ECO:0000313" key="2">
    <source>
        <dbReference type="Proteomes" id="UP000318102"/>
    </source>
</evidence>